<evidence type="ECO:0000313" key="3">
    <source>
        <dbReference type="Proteomes" id="UP000799767"/>
    </source>
</evidence>
<dbReference type="GO" id="GO:0006406">
    <property type="term" value="P:mRNA export from nucleus"/>
    <property type="evidence" value="ECO:0007669"/>
    <property type="project" value="TreeGrafter"/>
</dbReference>
<dbReference type="PANTHER" id="PTHR12436:SF3">
    <property type="entry name" value="GERMINAL-CENTER ASSOCIATED NUCLEAR PROTEIN"/>
    <property type="match status" value="1"/>
</dbReference>
<dbReference type="AlphaFoldDB" id="A0A6A6PXR9"/>
<evidence type="ECO:0000313" key="2">
    <source>
        <dbReference type="EMBL" id="KAF2484556.1"/>
    </source>
</evidence>
<accession>A0A6A6PXR9</accession>
<keyword evidence="3" id="KW-1185">Reference proteome</keyword>
<dbReference type="PANTHER" id="PTHR12436">
    <property type="entry name" value="80 KDA MCM3-ASSOCIATED PROTEIN"/>
    <property type="match status" value="1"/>
</dbReference>
<protein>
    <submittedName>
        <fullName evidence="2">SAC3/GANP/Nin1/mts3/eIF-3 p25 family-domain-containing protein</fullName>
    </submittedName>
</protein>
<dbReference type="OrthoDB" id="264795at2759"/>
<dbReference type="GO" id="GO:0005737">
    <property type="term" value="C:cytoplasm"/>
    <property type="evidence" value="ECO:0007669"/>
    <property type="project" value="TreeGrafter"/>
</dbReference>
<feature type="non-terminal residue" evidence="2">
    <location>
        <position position="375"/>
    </location>
</feature>
<name>A0A6A6PXR9_9PEZI</name>
<reference evidence="2" key="1">
    <citation type="journal article" date="2020" name="Stud. Mycol.">
        <title>101 Dothideomycetes genomes: a test case for predicting lifestyles and emergence of pathogens.</title>
        <authorList>
            <person name="Haridas S."/>
            <person name="Albert R."/>
            <person name="Binder M."/>
            <person name="Bloem J."/>
            <person name="Labutti K."/>
            <person name="Salamov A."/>
            <person name="Andreopoulos B."/>
            <person name="Baker S."/>
            <person name="Barry K."/>
            <person name="Bills G."/>
            <person name="Bluhm B."/>
            <person name="Cannon C."/>
            <person name="Castanera R."/>
            <person name="Culley D."/>
            <person name="Daum C."/>
            <person name="Ezra D."/>
            <person name="Gonzalez J."/>
            <person name="Henrissat B."/>
            <person name="Kuo A."/>
            <person name="Liang C."/>
            <person name="Lipzen A."/>
            <person name="Lutzoni F."/>
            <person name="Magnuson J."/>
            <person name="Mondo S."/>
            <person name="Nolan M."/>
            <person name="Ohm R."/>
            <person name="Pangilinan J."/>
            <person name="Park H.-J."/>
            <person name="Ramirez L."/>
            <person name="Alfaro M."/>
            <person name="Sun H."/>
            <person name="Tritt A."/>
            <person name="Yoshinaga Y."/>
            <person name="Zwiers L.-H."/>
            <person name="Turgeon B."/>
            <person name="Goodwin S."/>
            <person name="Spatafora J."/>
            <person name="Crous P."/>
            <person name="Grigoriev I."/>
        </authorList>
    </citation>
    <scope>NUCLEOTIDE SEQUENCE</scope>
    <source>
        <strain evidence="2">CBS 113389</strain>
    </source>
</reference>
<dbReference type="GeneID" id="54471347"/>
<feature type="non-terminal residue" evidence="2">
    <location>
        <position position="1"/>
    </location>
</feature>
<sequence>LTKARERERTEAIRHGVIADPDKPRSLSEAITPVGTCQDMCAEYERVQRVVQKDVWEEETDPTHSAFASTDKEPDEARMVKKFRRAAAGLEEQLPSDLRPPHILKRTCDYLFNEVVGNAPFLGQVHHFVWDRTRAVRNDFSIQQVTRPEELSIAIDCYERIARFHIVSLHQLALPEKPYSKYDWQQEREQLDRTLLSLMQFYDDSHGRIDLPNEPEFRAYCVIFQLQDPTPDLEDRVQTWPRRIIEDTRVHKALDLYMAACNVIYSQGPLKPTAHHLIARQDWQRFWTLVASKQVSYLMACVAEIYFNLVRRMVLSALFRTFRMNSNLATPDWTIDILCDLLGFDDGDEVYTYCERFGFGFNEREDGEHYLDLTS</sequence>
<dbReference type="Pfam" id="PF03399">
    <property type="entry name" value="SAC3_GANP"/>
    <property type="match status" value="1"/>
</dbReference>
<dbReference type="Proteomes" id="UP000799767">
    <property type="component" value="Unassembled WGS sequence"/>
</dbReference>
<dbReference type="GO" id="GO:0070390">
    <property type="term" value="C:transcription export complex 2"/>
    <property type="evidence" value="ECO:0007669"/>
    <property type="project" value="TreeGrafter"/>
</dbReference>
<feature type="domain" description="SAC3/GANP/THP3 conserved" evidence="1">
    <location>
        <begin position="40"/>
        <end position="362"/>
    </location>
</feature>
<dbReference type="EMBL" id="MU001634">
    <property type="protein sequence ID" value="KAF2484556.1"/>
    <property type="molecule type" value="Genomic_DNA"/>
</dbReference>
<evidence type="ECO:0000259" key="1">
    <source>
        <dbReference type="Pfam" id="PF03399"/>
    </source>
</evidence>
<gene>
    <name evidence="2" type="ORF">BDY17DRAFT_239555</name>
</gene>
<dbReference type="InterPro" id="IPR045107">
    <property type="entry name" value="SAC3/GANP/THP3"/>
</dbReference>
<dbReference type="RefSeq" id="XP_033591125.1">
    <property type="nucleotide sequence ID" value="XM_033730345.1"/>
</dbReference>
<dbReference type="InterPro" id="IPR005062">
    <property type="entry name" value="SAC3/GANP/THP3_conserved"/>
</dbReference>
<organism evidence="2 3">
    <name type="scientific">Neohortaea acidophila</name>
    <dbReference type="NCBI Taxonomy" id="245834"/>
    <lineage>
        <taxon>Eukaryota</taxon>
        <taxon>Fungi</taxon>
        <taxon>Dikarya</taxon>
        <taxon>Ascomycota</taxon>
        <taxon>Pezizomycotina</taxon>
        <taxon>Dothideomycetes</taxon>
        <taxon>Dothideomycetidae</taxon>
        <taxon>Mycosphaerellales</taxon>
        <taxon>Teratosphaeriaceae</taxon>
        <taxon>Neohortaea</taxon>
    </lineage>
</organism>
<proteinExistence type="predicted"/>
<dbReference type="Gene3D" id="1.25.40.990">
    <property type="match status" value="1"/>
</dbReference>